<reference evidence="3 4" key="1">
    <citation type="submission" date="2020-08" db="EMBL/GenBank/DDBJ databases">
        <title>Genomic Encyclopedia of Archaeal and Bacterial Type Strains, Phase II (KMG-II): from individual species to whole genera.</title>
        <authorList>
            <person name="Goeker M."/>
        </authorList>
    </citation>
    <scope>NUCLEOTIDE SEQUENCE [LARGE SCALE GENOMIC DNA]</scope>
    <source>
        <strain evidence="3 4">DSM 23288</strain>
    </source>
</reference>
<evidence type="ECO:0000259" key="2">
    <source>
        <dbReference type="Pfam" id="PF09084"/>
    </source>
</evidence>
<dbReference type="EMBL" id="JACHNU010000006">
    <property type="protein sequence ID" value="MBB4664195.1"/>
    <property type="molecule type" value="Genomic_DNA"/>
</dbReference>
<evidence type="ECO:0000256" key="1">
    <source>
        <dbReference type="SAM" id="SignalP"/>
    </source>
</evidence>
<dbReference type="GO" id="GO:0009228">
    <property type="term" value="P:thiamine biosynthetic process"/>
    <property type="evidence" value="ECO:0007669"/>
    <property type="project" value="InterPro"/>
</dbReference>
<protein>
    <submittedName>
        <fullName evidence="3">NitT/TauT family transport system substrate-binding protein/putative hydroxymethylpyrimidine transport system substrate-binding protein</fullName>
    </submittedName>
</protein>
<gene>
    <name evidence="3" type="ORF">BDZ31_003798</name>
</gene>
<sequence length="350" mass="36993">MTQRKMWRLLTVAIAFVVLGVTVAACGSSDSGGTADTVRTTSGGELAEMTKATLVLDFVPNAVHAGIYRAIAAGYYRDRNIDLEVIQPTSTADTLRLINADKADFGLADGLDVANQIGEGLDIEAFMAIVQRPLGGVITLESEGIASGRQLEGKTVGVTGVPSDNAILDTVVRNDGGDPSKVKVVTIGFNGVQNLQSGKIAGFTGFWPADGVQLDVDGHRTHSFKLDENGGPVYPGLVAFSTTEHIDQDPALIRAFAEATVEGYEDAISDPAQALADLLAQNKSLRERLTRAQLDAYGPLFQGDAARFGEIDAANVEALSEWMVENRLASEPFTPERYGGNDHLPAASGS</sequence>
<name>A0A840IIM8_9ACTN</name>
<organism evidence="3 4">
    <name type="scientific">Conexibacter arvalis</name>
    <dbReference type="NCBI Taxonomy" id="912552"/>
    <lineage>
        <taxon>Bacteria</taxon>
        <taxon>Bacillati</taxon>
        <taxon>Actinomycetota</taxon>
        <taxon>Thermoleophilia</taxon>
        <taxon>Solirubrobacterales</taxon>
        <taxon>Conexibacteraceae</taxon>
        <taxon>Conexibacter</taxon>
    </lineage>
</organism>
<accession>A0A840IIM8</accession>
<dbReference type="SUPFAM" id="SSF53850">
    <property type="entry name" value="Periplasmic binding protein-like II"/>
    <property type="match status" value="1"/>
</dbReference>
<dbReference type="AlphaFoldDB" id="A0A840IIM8"/>
<dbReference type="RefSeq" id="WP_183344009.1">
    <property type="nucleotide sequence ID" value="NZ_JACHNU010000006.1"/>
</dbReference>
<proteinExistence type="predicted"/>
<keyword evidence="4" id="KW-1185">Reference proteome</keyword>
<feature type="domain" description="SsuA/THI5-like" evidence="2">
    <location>
        <begin position="61"/>
        <end position="274"/>
    </location>
</feature>
<dbReference type="PROSITE" id="PS51257">
    <property type="entry name" value="PROKAR_LIPOPROTEIN"/>
    <property type="match status" value="1"/>
</dbReference>
<evidence type="ECO:0000313" key="3">
    <source>
        <dbReference type="EMBL" id="MBB4664195.1"/>
    </source>
</evidence>
<dbReference type="Gene3D" id="3.40.190.10">
    <property type="entry name" value="Periplasmic binding protein-like II"/>
    <property type="match status" value="2"/>
</dbReference>
<feature type="chain" id="PRO_5032333261" evidence="1">
    <location>
        <begin position="25"/>
        <end position="350"/>
    </location>
</feature>
<dbReference type="Pfam" id="PF09084">
    <property type="entry name" value="NMT1"/>
    <property type="match status" value="1"/>
</dbReference>
<evidence type="ECO:0000313" key="4">
    <source>
        <dbReference type="Proteomes" id="UP000585272"/>
    </source>
</evidence>
<dbReference type="Proteomes" id="UP000585272">
    <property type="component" value="Unassembled WGS sequence"/>
</dbReference>
<feature type="signal peptide" evidence="1">
    <location>
        <begin position="1"/>
        <end position="24"/>
    </location>
</feature>
<dbReference type="PANTHER" id="PTHR31528:SF3">
    <property type="entry name" value="THIAMINE BIOSYNTHESIS PROTEIN HI_0357-RELATED"/>
    <property type="match status" value="1"/>
</dbReference>
<dbReference type="InterPro" id="IPR015168">
    <property type="entry name" value="SsuA/THI5"/>
</dbReference>
<dbReference type="InterPro" id="IPR027939">
    <property type="entry name" value="NMT1/THI5"/>
</dbReference>
<keyword evidence="1" id="KW-0732">Signal</keyword>
<comment type="caution">
    <text evidence="3">The sequence shown here is derived from an EMBL/GenBank/DDBJ whole genome shotgun (WGS) entry which is preliminary data.</text>
</comment>
<dbReference type="PANTHER" id="PTHR31528">
    <property type="entry name" value="4-AMINO-5-HYDROXYMETHYL-2-METHYLPYRIMIDINE PHOSPHATE SYNTHASE THI11-RELATED"/>
    <property type="match status" value="1"/>
</dbReference>